<dbReference type="STRING" id="4795.A0A225WT91"/>
<evidence type="ECO:0000259" key="2">
    <source>
        <dbReference type="PROSITE" id="PS50089"/>
    </source>
</evidence>
<dbReference type="SUPFAM" id="SSF64268">
    <property type="entry name" value="PX domain"/>
    <property type="match status" value="2"/>
</dbReference>
<keyword evidence="1" id="KW-0863">Zinc-finger</keyword>
<protein>
    <recommendedName>
        <fullName evidence="6">RING-type domain-containing protein</fullName>
    </recommendedName>
</protein>
<name>A0A225WT91_9STRA</name>
<comment type="caution">
    <text evidence="4">The sequence shown here is derived from an EMBL/GenBank/DDBJ whole genome shotgun (WGS) entry which is preliminary data.</text>
</comment>
<dbReference type="EMBL" id="NBNE01000353">
    <property type="protein sequence ID" value="OWZ20170.1"/>
    <property type="molecule type" value="Genomic_DNA"/>
</dbReference>
<keyword evidence="5" id="KW-1185">Reference proteome</keyword>
<dbReference type="CDD" id="cd06093">
    <property type="entry name" value="PX_domain"/>
    <property type="match status" value="1"/>
</dbReference>
<dbReference type="Gene3D" id="3.30.40.10">
    <property type="entry name" value="Zinc/RING finger domain, C3HC4 (zinc finger)"/>
    <property type="match status" value="1"/>
</dbReference>
<dbReference type="GO" id="GO:0035091">
    <property type="term" value="F:phosphatidylinositol binding"/>
    <property type="evidence" value="ECO:0007669"/>
    <property type="project" value="InterPro"/>
</dbReference>
<dbReference type="AlphaFoldDB" id="A0A225WT91"/>
<dbReference type="InterPro" id="IPR001841">
    <property type="entry name" value="Znf_RING"/>
</dbReference>
<reference evidence="5" key="1">
    <citation type="submission" date="2017-03" db="EMBL/GenBank/DDBJ databases">
        <title>Phytopthora megakarya and P. palmivora, two closely related causual agents of cacao black pod achieved similar genome size and gene model numbers by different mechanisms.</title>
        <authorList>
            <person name="Ali S."/>
            <person name="Shao J."/>
            <person name="Larry D.J."/>
            <person name="Kronmiller B."/>
            <person name="Shen D."/>
            <person name="Strem M.D."/>
            <person name="Melnick R.L."/>
            <person name="Guiltinan M.J."/>
            <person name="Tyler B.M."/>
            <person name="Meinhardt L.W."/>
            <person name="Bailey B.A."/>
        </authorList>
    </citation>
    <scope>NUCLEOTIDE SEQUENCE [LARGE SCALE GENOMIC DNA]</scope>
    <source>
        <strain evidence="5">zdho120</strain>
    </source>
</reference>
<keyword evidence="1" id="KW-0862">Zinc</keyword>
<dbReference type="PROSITE" id="PS50089">
    <property type="entry name" value="ZF_RING_2"/>
    <property type="match status" value="1"/>
</dbReference>
<accession>A0A225WT91</accession>
<evidence type="ECO:0000313" key="5">
    <source>
        <dbReference type="Proteomes" id="UP000198211"/>
    </source>
</evidence>
<dbReference type="PROSITE" id="PS50195">
    <property type="entry name" value="PX"/>
    <property type="match status" value="1"/>
</dbReference>
<organism evidence="4 5">
    <name type="scientific">Phytophthora megakarya</name>
    <dbReference type="NCBI Taxonomy" id="4795"/>
    <lineage>
        <taxon>Eukaryota</taxon>
        <taxon>Sar</taxon>
        <taxon>Stramenopiles</taxon>
        <taxon>Oomycota</taxon>
        <taxon>Peronosporomycetes</taxon>
        <taxon>Peronosporales</taxon>
        <taxon>Peronosporaceae</taxon>
        <taxon>Phytophthora</taxon>
    </lineage>
</organism>
<dbReference type="Proteomes" id="UP000198211">
    <property type="component" value="Unassembled WGS sequence"/>
</dbReference>
<dbReference type="OrthoDB" id="8062037at2759"/>
<proteinExistence type="predicted"/>
<feature type="domain" description="RING-type" evidence="2">
    <location>
        <begin position="346"/>
        <end position="377"/>
    </location>
</feature>
<dbReference type="PANTHER" id="PTHR45676:SF41">
    <property type="entry name" value="RING-H2 FINGER PROTEIN ATL66"/>
    <property type="match status" value="1"/>
</dbReference>
<evidence type="ECO:0000256" key="1">
    <source>
        <dbReference type="PROSITE-ProRule" id="PRU00175"/>
    </source>
</evidence>
<dbReference type="InterPro" id="IPR036871">
    <property type="entry name" value="PX_dom_sf"/>
</dbReference>
<gene>
    <name evidence="4" type="ORF">PHMEG_0005454</name>
</gene>
<dbReference type="InterPro" id="IPR001683">
    <property type="entry name" value="PX_dom"/>
</dbReference>
<evidence type="ECO:0000313" key="4">
    <source>
        <dbReference type="EMBL" id="OWZ20170.1"/>
    </source>
</evidence>
<dbReference type="Pfam" id="PF13639">
    <property type="entry name" value="zf-RING_2"/>
    <property type="match status" value="1"/>
</dbReference>
<dbReference type="Gene3D" id="3.30.1520.10">
    <property type="entry name" value="Phox-like domain"/>
    <property type="match status" value="2"/>
</dbReference>
<keyword evidence="1" id="KW-0479">Metal-binding</keyword>
<dbReference type="InterPro" id="IPR013083">
    <property type="entry name" value="Znf_RING/FYVE/PHD"/>
</dbReference>
<dbReference type="SUPFAM" id="SSF57850">
    <property type="entry name" value="RING/U-box"/>
    <property type="match status" value="1"/>
</dbReference>
<sequence length="381" mass="44774">MYTFQLNSSNGWTIRKRYSQCYALYFRLREDITWRSIRFKQSELFQPLLSMLNKASGTEFPPKESDESDIVVQERRNGLSNFVLALLAIYTDLDVLIQSGVHEVSPLTRIYSDLVKFLEIPHKRKEMAIQMTQLILVLKEAQLATSCCICLSSVHPSNDTLEMELERRQYSIMSKITVTPMSYIVTDASWRYTQYIFTFESSDEMMKWILPKRYSECYNLHRRFHQGILWGWTCLAHQQAFEPLTRMIQRAAGPDFPRKHLCHDNQAIIRERSQKLANFLLVVLTAYTQLEVLKRFDGYPHLQWLFRLVEKFLAIPPQWKSFTVRNFTEMVTSEENLSRRHPYTTDTTLVTLPCGHAFHDDCIISWFCSNATCPICRRAIS</sequence>
<evidence type="ECO:0008006" key="6">
    <source>
        <dbReference type="Google" id="ProtNLM"/>
    </source>
</evidence>
<feature type="domain" description="PX" evidence="3">
    <location>
        <begin position="1"/>
        <end position="124"/>
    </location>
</feature>
<evidence type="ECO:0000259" key="3">
    <source>
        <dbReference type="PROSITE" id="PS50195"/>
    </source>
</evidence>
<dbReference type="GO" id="GO:0008270">
    <property type="term" value="F:zinc ion binding"/>
    <property type="evidence" value="ECO:0007669"/>
    <property type="project" value="UniProtKB-KW"/>
</dbReference>
<dbReference type="PANTHER" id="PTHR45676">
    <property type="entry name" value="RING-H2 FINGER PROTEIN ATL51-RELATED"/>
    <property type="match status" value="1"/>
</dbReference>